<reference evidence="5" key="1">
    <citation type="submission" date="2017-05" db="EMBL/GenBank/DDBJ databases">
        <authorList>
            <person name="Ray J."/>
            <person name="Price M."/>
            <person name="Deutschbauer A."/>
        </authorList>
    </citation>
    <scope>NUCLEOTIDE SEQUENCE [LARGE SCALE GENOMIC DNA]</scope>
    <source>
        <strain evidence="5">DSM 19842</strain>
        <plasmid evidence="5">unnamed</plasmid>
    </source>
</reference>
<dbReference type="Proteomes" id="UP000266292">
    <property type="component" value="Plasmid unnamed"/>
</dbReference>
<dbReference type="NCBIfam" id="TIGR03779">
    <property type="entry name" value="Bac_Flav_CT_M"/>
    <property type="match status" value="1"/>
</dbReference>
<gene>
    <name evidence="4" type="ORF">CA264_21020</name>
</gene>
<evidence type="ECO:0000256" key="2">
    <source>
        <dbReference type="SAM" id="Phobius"/>
    </source>
</evidence>
<evidence type="ECO:0000256" key="1">
    <source>
        <dbReference type="SAM" id="MobiDB-lite"/>
    </source>
</evidence>
<keyword evidence="5" id="KW-1185">Reference proteome</keyword>
<dbReference type="InterPro" id="IPR022187">
    <property type="entry name" value="Conjug_transposon_TraM"/>
</dbReference>
<keyword evidence="2" id="KW-1133">Transmembrane helix</keyword>
<dbReference type="KEGG" id="pact:CA264_21020"/>
<protein>
    <submittedName>
        <fullName evidence="4">Conjugative transposon protein TraM</fullName>
    </submittedName>
</protein>
<evidence type="ECO:0000313" key="4">
    <source>
        <dbReference type="EMBL" id="ARS38035.1"/>
    </source>
</evidence>
<feature type="transmembrane region" description="Helical" evidence="2">
    <location>
        <begin position="12"/>
        <end position="29"/>
    </location>
</feature>
<keyword evidence="2" id="KW-0472">Membrane</keyword>
<dbReference type="STRING" id="709015.GCA_000472485_00012"/>
<evidence type="ECO:0000259" key="3">
    <source>
        <dbReference type="Pfam" id="PF12508"/>
    </source>
</evidence>
<accession>A0A1X9YYP3</accession>
<name>A0A1X9YYP3_9BACT</name>
<sequence>MKRINFRHPRYAIPLIILPFLVLLNYLWLDMTPAATATQTKVELNETTALNTSLPDANLRKRDMKDKFSAFQDEFKYKTDYSAMQEIGQDRVDPKDIAYGSVYTEEERRMLDSLNNRILSDQQPEGFMERVSQRQRLSPERYAPATASVPGRSTRPMRKVESAYENEMRLFREQMMFIDSLSRVGEDPVPSRRDAQPKAHAPASEKQEPTPLPVTKYRNTNKAFFNTITADGEEQFIRAILDEGLKVMQGGRIRIRLLDDIYVRDYEIKKGSYLYGTVSGFSAQRIEIAIRSILYGNQIIPVDLSIYDNDGLAGLYVPDSQFRDFTKELAGNVSSGQTLTFEDSPDNASQMLYSMLERVSQTTTRAAGKAIRKNKAKLKYNTIVYLIDSKAP</sequence>
<dbReference type="Pfam" id="PF12508">
    <property type="entry name" value="Transposon_TraM"/>
    <property type="match status" value="1"/>
</dbReference>
<dbReference type="OrthoDB" id="1453786at2"/>
<organism evidence="4 5">
    <name type="scientific">Pontibacter actiniarum</name>
    <dbReference type="NCBI Taxonomy" id="323450"/>
    <lineage>
        <taxon>Bacteria</taxon>
        <taxon>Pseudomonadati</taxon>
        <taxon>Bacteroidota</taxon>
        <taxon>Cytophagia</taxon>
        <taxon>Cytophagales</taxon>
        <taxon>Hymenobacteraceae</taxon>
        <taxon>Pontibacter</taxon>
    </lineage>
</organism>
<feature type="region of interest" description="Disordered" evidence="1">
    <location>
        <begin position="184"/>
        <end position="215"/>
    </location>
</feature>
<dbReference type="InterPro" id="IPR055407">
    <property type="entry name" value="TraM_C"/>
</dbReference>
<proteinExistence type="predicted"/>
<feature type="region of interest" description="Disordered" evidence="1">
    <location>
        <begin position="133"/>
        <end position="158"/>
    </location>
</feature>
<dbReference type="RefSeq" id="WP_025603785.1">
    <property type="nucleotide sequence ID" value="NZ_CP021236.1"/>
</dbReference>
<keyword evidence="4" id="KW-0614">Plasmid</keyword>
<dbReference type="EMBL" id="CP021236">
    <property type="protein sequence ID" value="ARS38035.1"/>
    <property type="molecule type" value="Genomic_DNA"/>
</dbReference>
<feature type="compositionally biased region" description="Basic and acidic residues" evidence="1">
    <location>
        <begin position="184"/>
        <end position="208"/>
    </location>
</feature>
<keyword evidence="2" id="KW-0812">Transmembrane</keyword>
<geneLocation type="plasmid" evidence="4 5">
    <name>unnamed</name>
</geneLocation>
<feature type="domain" description="Conjugative transposon TraM C-terminal" evidence="3">
    <location>
        <begin position="237"/>
        <end position="386"/>
    </location>
</feature>
<dbReference type="AlphaFoldDB" id="A0A1X9YYP3"/>
<evidence type="ECO:0000313" key="5">
    <source>
        <dbReference type="Proteomes" id="UP000266292"/>
    </source>
</evidence>